<dbReference type="Proteomes" id="UP000011717">
    <property type="component" value="Unassembled WGS sequence"/>
</dbReference>
<dbReference type="CDD" id="cd13926">
    <property type="entry name" value="N-acetylmuramidase_GH108"/>
    <property type="match status" value="1"/>
</dbReference>
<reference evidence="3 4" key="1">
    <citation type="journal article" date="2013" name="Genome Announc.">
        <title>Draft Genome Sequence of Strain JLT2015T, Belonging to the Family Sphingomonadaceae of the Alphaproteobacteria.</title>
        <authorList>
            <person name="Tang K."/>
            <person name="Liu K."/>
            <person name="Li S."/>
            <person name="Jiao N."/>
        </authorList>
    </citation>
    <scope>NUCLEOTIDE SEQUENCE [LARGE SCALE GENOMIC DNA]</scope>
    <source>
        <strain evidence="3 4">JLT2015</strain>
    </source>
</reference>
<organism evidence="3 4">
    <name type="scientific">Pacificimonas flava</name>
    <dbReference type="NCBI Taxonomy" id="1234595"/>
    <lineage>
        <taxon>Bacteria</taxon>
        <taxon>Pseudomonadati</taxon>
        <taxon>Pseudomonadota</taxon>
        <taxon>Alphaproteobacteria</taxon>
        <taxon>Sphingomonadales</taxon>
        <taxon>Sphingosinicellaceae</taxon>
        <taxon>Pacificimonas</taxon>
    </lineage>
</organism>
<feature type="domain" description="Peptidoglycan binding" evidence="2">
    <location>
        <begin position="96"/>
        <end position="179"/>
    </location>
</feature>
<dbReference type="OrthoDB" id="9815229at2"/>
<dbReference type="EMBL" id="AMRV01000001">
    <property type="protein sequence ID" value="EMD84089.1"/>
    <property type="molecule type" value="Genomic_DNA"/>
</dbReference>
<evidence type="ECO:0000313" key="3">
    <source>
        <dbReference type="EMBL" id="EMD84089.1"/>
    </source>
</evidence>
<keyword evidence="4" id="KW-1185">Reference proteome</keyword>
<name>M2TBT4_9SPHN</name>
<evidence type="ECO:0000259" key="2">
    <source>
        <dbReference type="Pfam" id="PF09374"/>
    </source>
</evidence>
<dbReference type="Pfam" id="PF09374">
    <property type="entry name" value="PG_binding_3"/>
    <property type="match status" value="1"/>
</dbReference>
<feature type="domain" description="TtsA-like Glycoside hydrolase family 108" evidence="1">
    <location>
        <begin position="10"/>
        <end position="92"/>
    </location>
</feature>
<dbReference type="Pfam" id="PF05838">
    <property type="entry name" value="Glyco_hydro_108"/>
    <property type="match status" value="1"/>
</dbReference>
<dbReference type="PATRIC" id="fig|1234595.3.peg.19"/>
<gene>
    <name evidence="3" type="ORF">C725_0019</name>
</gene>
<dbReference type="InterPro" id="IPR008565">
    <property type="entry name" value="TtsA-like_GH18_dom"/>
</dbReference>
<accession>M2TBT4</accession>
<dbReference type="InterPro" id="IPR018537">
    <property type="entry name" value="Peptidoglycan-bd_3"/>
</dbReference>
<protein>
    <submittedName>
        <fullName evidence="3">Secretion activator protein</fullName>
    </submittedName>
</protein>
<comment type="caution">
    <text evidence="3">The sequence shown here is derived from an EMBL/GenBank/DDBJ whole genome shotgun (WGS) entry which is preliminary data.</text>
</comment>
<dbReference type="SUPFAM" id="SSF53955">
    <property type="entry name" value="Lysozyme-like"/>
    <property type="match status" value="1"/>
</dbReference>
<sequence>MTREIDRLITELVEREGGYANHPHDRGGPTKFGITAATAAANGYHGPMRSFPRALAYEIYETRYWTAPAFDQVAKIVPRVAEELFDTGVNMGPAVAAAFLQRALNALNRQGRDWADIPLTRQVDAATLAALSAFRTRRGPSGEAVLLRALDALQGARYIELAEARAANESFVYGWLANRLGNAAEGGRA</sequence>
<evidence type="ECO:0000259" key="1">
    <source>
        <dbReference type="Pfam" id="PF05838"/>
    </source>
</evidence>
<dbReference type="RefSeq" id="WP_008599383.1">
    <property type="nucleotide sequence ID" value="NZ_AMRV01000001.1"/>
</dbReference>
<dbReference type="AlphaFoldDB" id="M2TBT4"/>
<proteinExistence type="predicted"/>
<dbReference type="Gene3D" id="1.20.141.10">
    <property type="entry name" value="Chitosanase, subunit A, domain 1"/>
    <property type="match status" value="1"/>
</dbReference>
<dbReference type="InterPro" id="IPR023346">
    <property type="entry name" value="Lysozyme-like_dom_sf"/>
</dbReference>
<evidence type="ECO:0000313" key="4">
    <source>
        <dbReference type="Proteomes" id="UP000011717"/>
    </source>
</evidence>